<accession>A0A2W2DN68</accession>
<dbReference type="SUPFAM" id="SSF53756">
    <property type="entry name" value="UDP-Glycosyltransferase/glycogen phosphorylase"/>
    <property type="match status" value="1"/>
</dbReference>
<dbReference type="InterPro" id="IPR048284">
    <property type="entry name" value="EryCIII-like_N"/>
</dbReference>
<gene>
    <name evidence="4" type="ORF">C1I93_00380</name>
</gene>
<dbReference type="Pfam" id="PF06722">
    <property type="entry name" value="EryCIII-like_C"/>
    <property type="match status" value="1"/>
</dbReference>
<sequence>MRVLFVTGPTRESWYQLVPLCQAVRLAGHQVIVAGHEDVLPVVVSSGLPAVAVSATTLHAGLVDRSGEQVEIPSDAAERDLAIGRIIGRFAARSLDGLSSIVEQWRPDRVVGDAWAVAAHLVADRYGIPYVRFGVDIATPVAQTLAAIMELGPELEKWGRHDLSTPWLSISAAPPALRPADAPPSEPMRCLPVETQVALEPWMYLRDSRPRVVVSVHDPSLPWALFGPARLAELTVGLPGLGAEVVVAGSPAALEQTPPLPAGVRVGQAPLAVLAADCDLVVHQGYPDTILTCLDKGVPQVFLPAHPGFVEPAEQLTELGAARVTCAASSAPEHVTDLCGQVLADSALRETARRMHGTYDLPDPRRLVDLITAEIDGDGQGEVAE</sequence>
<dbReference type="AlphaFoldDB" id="A0A2W2DN68"/>
<evidence type="ECO:0000259" key="2">
    <source>
        <dbReference type="Pfam" id="PF06722"/>
    </source>
</evidence>
<feature type="domain" description="Erythromycin biosynthesis protein CIII-like C-terminal" evidence="2">
    <location>
        <begin position="241"/>
        <end position="357"/>
    </location>
</feature>
<dbReference type="Gene3D" id="3.40.50.2000">
    <property type="entry name" value="Glycogen Phosphorylase B"/>
    <property type="match status" value="2"/>
</dbReference>
<evidence type="ECO:0000313" key="5">
    <source>
        <dbReference type="Proteomes" id="UP000248627"/>
    </source>
</evidence>
<organism evidence="4 5">
    <name type="scientific">Micromonospora endophytica</name>
    <dbReference type="NCBI Taxonomy" id="515350"/>
    <lineage>
        <taxon>Bacteria</taxon>
        <taxon>Bacillati</taxon>
        <taxon>Actinomycetota</taxon>
        <taxon>Actinomycetes</taxon>
        <taxon>Micromonosporales</taxon>
        <taxon>Micromonosporaceae</taxon>
        <taxon>Micromonospora</taxon>
    </lineage>
</organism>
<evidence type="ECO:0000313" key="4">
    <source>
        <dbReference type="EMBL" id="PZG01208.1"/>
    </source>
</evidence>
<comment type="caution">
    <text evidence="4">The sequence shown here is derived from an EMBL/GenBank/DDBJ whole genome shotgun (WGS) entry which is preliminary data.</text>
</comment>
<dbReference type="Proteomes" id="UP000248627">
    <property type="component" value="Unassembled WGS sequence"/>
</dbReference>
<dbReference type="EMBL" id="POTX01000001">
    <property type="protein sequence ID" value="PZG01208.1"/>
    <property type="molecule type" value="Genomic_DNA"/>
</dbReference>
<dbReference type="GO" id="GO:0016757">
    <property type="term" value="F:glycosyltransferase activity"/>
    <property type="evidence" value="ECO:0007669"/>
    <property type="project" value="UniProtKB-ARBA"/>
</dbReference>
<dbReference type="InterPro" id="IPR010610">
    <property type="entry name" value="EryCIII-like_C"/>
</dbReference>
<name>A0A2W2DN68_9ACTN</name>
<evidence type="ECO:0000259" key="3">
    <source>
        <dbReference type="Pfam" id="PF21036"/>
    </source>
</evidence>
<keyword evidence="1" id="KW-0808">Transferase</keyword>
<evidence type="ECO:0000256" key="1">
    <source>
        <dbReference type="ARBA" id="ARBA00022679"/>
    </source>
</evidence>
<dbReference type="OrthoDB" id="3863369at2"/>
<protein>
    <recommendedName>
        <fullName evidence="6">UDP:flavonoid glycosyltransferase YjiC, YdhE family</fullName>
    </recommendedName>
</protein>
<proteinExistence type="predicted"/>
<evidence type="ECO:0008006" key="6">
    <source>
        <dbReference type="Google" id="ProtNLM"/>
    </source>
</evidence>
<feature type="domain" description="Erythromycin biosynthesis protein CIII-like N-terminal" evidence="3">
    <location>
        <begin position="22"/>
        <end position="215"/>
    </location>
</feature>
<keyword evidence="5" id="KW-1185">Reference proteome</keyword>
<reference evidence="4 5" key="1">
    <citation type="submission" date="2018-01" db="EMBL/GenBank/DDBJ databases">
        <title>Draft genome sequence of Jishengella endophytica.</title>
        <authorList>
            <person name="Sahin N."/>
            <person name="Ay H."/>
            <person name="Saygin H."/>
        </authorList>
    </citation>
    <scope>NUCLEOTIDE SEQUENCE [LARGE SCALE GENOMIC DNA]</scope>
    <source>
        <strain evidence="4 5">DSM 45430</strain>
    </source>
</reference>
<dbReference type="Pfam" id="PF21036">
    <property type="entry name" value="EryCIII-like_N"/>
    <property type="match status" value="1"/>
</dbReference>